<dbReference type="AlphaFoldDB" id="A0A9Q1H493"/>
<name>A0A9Q1H493_HOLLE</name>
<dbReference type="Gene3D" id="2.120.10.30">
    <property type="entry name" value="TolB, C-terminal domain"/>
    <property type="match status" value="1"/>
</dbReference>
<dbReference type="EMBL" id="JAIZAY010000012">
    <property type="protein sequence ID" value="KAJ8032323.1"/>
    <property type="molecule type" value="Genomic_DNA"/>
</dbReference>
<keyword evidence="2" id="KW-1185">Reference proteome</keyword>
<proteinExistence type="predicted"/>
<dbReference type="InterPro" id="IPR011042">
    <property type="entry name" value="6-blade_b-propeller_TolB-like"/>
</dbReference>
<comment type="caution">
    <text evidence="1">The sequence shown here is derived from an EMBL/GenBank/DDBJ whole genome shotgun (WGS) entry which is preliminary data.</text>
</comment>
<protein>
    <submittedName>
        <fullName evidence="1">Uncharacterized protein</fullName>
    </submittedName>
</protein>
<gene>
    <name evidence="1" type="ORF">HOLleu_25821</name>
</gene>
<accession>A0A9Q1H493</accession>
<sequence length="204" mass="23230">MCAFNVRNGWYNRRDILKLCSWPESVDVSCVATDPVRNNILVGGCDSKDVYVFTDELKYCHTLTLSELAKYPHDMAVIDDTLLVCDFYGGRAYVFSMDGLEVKYLQEFAKPLLDGDNWSPFSMCTDKNRFAYVLWRERDWLGSACVLRYSPDGRQITTFTPVDNDARYITITEADQSQKLVIATGSSGKLYIHKLGIPLCNETK</sequence>
<evidence type="ECO:0000313" key="1">
    <source>
        <dbReference type="EMBL" id="KAJ8032323.1"/>
    </source>
</evidence>
<evidence type="ECO:0000313" key="2">
    <source>
        <dbReference type="Proteomes" id="UP001152320"/>
    </source>
</evidence>
<dbReference type="Proteomes" id="UP001152320">
    <property type="component" value="Chromosome 12"/>
</dbReference>
<organism evidence="1 2">
    <name type="scientific">Holothuria leucospilota</name>
    <name type="common">Black long sea cucumber</name>
    <name type="synonym">Mertensiothuria leucospilota</name>
    <dbReference type="NCBI Taxonomy" id="206669"/>
    <lineage>
        <taxon>Eukaryota</taxon>
        <taxon>Metazoa</taxon>
        <taxon>Echinodermata</taxon>
        <taxon>Eleutherozoa</taxon>
        <taxon>Echinozoa</taxon>
        <taxon>Holothuroidea</taxon>
        <taxon>Aspidochirotacea</taxon>
        <taxon>Aspidochirotida</taxon>
        <taxon>Holothuriidae</taxon>
        <taxon>Holothuria</taxon>
    </lineage>
</organism>
<reference evidence="1" key="1">
    <citation type="submission" date="2021-10" db="EMBL/GenBank/DDBJ databases">
        <title>Tropical sea cucumber genome reveals ecological adaptation and Cuvierian tubules defense mechanism.</title>
        <authorList>
            <person name="Chen T."/>
        </authorList>
    </citation>
    <scope>NUCLEOTIDE SEQUENCE</scope>
    <source>
        <strain evidence="1">Nanhai2018</strain>
        <tissue evidence="1">Muscle</tissue>
    </source>
</reference>
<dbReference type="SUPFAM" id="SSF63825">
    <property type="entry name" value="YWTD domain"/>
    <property type="match status" value="1"/>
</dbReference>